<keyword evidence="6 7" id="KW-0269">Exonuclease</keyword>
<dbReference type="Proteomes" id="UP000664701">
    <property type="component" value="Chromosome"/>
</dbReference>
<dbReference type="InterPro" id="IPR050535">
    <property type="entry name" value="DNA_Repair-Maintenance_Comp"/>
</dbReference>
<evidence type="ECO:0000313" key="10">
    <source>
        <dbReference type="EMBL" id="WYJ78290.1"/>
    </source>
</evidence>
<dbReference type="InterPro" id="IPR041796">
    <property type="entry name" value="Mre11_N"/>
</dbReference>
<protein>
    <recommendedName>
        <fullName evidence="3 7">Nuclease SbcCD subunit D</fullName>
    </recommendedName>
</protein>
<keyword evidence="11" id="KW-1185">Reference proteome</keyword>
<feature type="domain" description="Calcineurin-like phosphoesterase" evidence="8">
    <location>
        <begin position="1"/>
        <end position="213"/>
    </location>
</feature>
<comment type="similarity">
    <text evidence="1 7">Belongs to the SbcD family.</text>
</comment>
<comment type="subunit">
    <text evidence="2 7">Heterodimer of SbcC and SbcD.</text>
</comment>
<evidence type="ECO:0000256" key="5">
    <source>
        <dbReference type="ARBA" id="ARBA00022801"/>
    </source>
</evidence>
<evidence type="ECO:0000259" key="9">
    <source>
        <dbReference type="Pfam" id="PF12320"/>
    </source>
</evidence>
<evidence type="ECO:0000256" key="6">
    <source>
        <dbReference type="ARBA" id="ARBA00022839"/>
    </source>
</evidence>
<dbReference type="SUPFAM" id="SSF56300">
    <property type="entry name" value="Metallo-dependent phosphatases"/>
    <property type="match status" value="1"/>
</dbReference>
<comment type="function">
    <text evidence="7">SbcCD cleaves DNA hairpin structures. These structures can inhibit DNA replication and are intermediates in certain DNA recombination reactions. The complex acts as a 3'-&gt;5' double strand exonuclease that can open hairpins. It also has a 5' single-strand endonuclease activity.</text>
</comment>
<evidence type="ECO:0000256" key="1">
    <source>
        <dbReference type="ARBA" id="ARBA00010555"/>
    </source>
</evidence>
<dbReference type="Gene3D" id="3.60.21.10">
    <property type="match status" value="1"/>
</dbReference>
<evidence type="ECO:0000259" key="8">
    <source>
        <dbReference type="Pfam" id="PF00149"/>
    </source>
</evidence>
<dbReference type="Pfam" id="PF12320">
    <property type="entry name" value="SbcD_C"/>
    <property type="match status" value="1"/>
</dbReference>
<dbReference type="CDD" id="cd00840">
    <property type="entry name" value="MPP_Mre11_N"/>
    <property type="match status" value="1"/>
</dbReference>
<evidence type="ECO:0000256" key="4">
    <source>
        <dbReference type="ARBA" id="ARBA00022722"/>
    </source>
</evidence>
<reference evidence="10 11" key="1">
    <citation type="submission" date="2024-03" db="EMBL/GenBank/DDBJ databases">
        <title>The Genome Sequence of Enterococcus sp. DIV2402.</title>
        <authorList>
            <consortium name="The Broad Institute Genomics Platform"/>
            <consortium name="The Broad Institute Microbial Omics Core"/>
            <consortium name="The Broad Institute Genomic Center for Infectious Diseases"/>
            <person name="Earl A."/>
            <person name="Manson A."/>
            <person name="Gilmore M."/>
            <person name="Schwartman J."/>
            <person name="Shea T."/>
            <person name="Abouelleil A."/>
            <person name="Cao P."/>
            <person name="Chapman S."/>
            <person name="Cusick C."/>
            <person name="Young S."/>
            <person name="Neafsey D."/>
            <person name="Nusbaum C."/>
            <person name="Birren B."/>
        </authorList>
    </citation>
    <scope>NUCLEOTIDE SEQUENCE [LARGE SCALE GENOMIC DNA]</scope>
    <source>
        <strain evidence="10 11">DIV2402</strain>
    </source>
</reference>
<keyword evidence="5 7" id="KW-0378">Hydrolase</keyword>
<evidence type="ECO:0000256" key="3">
    <source>
        <dbReference type="ARBA" id="ARBA00013365"/>
    </source>
</evidence>
<keyword evidence="7" id="KW-0233">DNA recombination</keyword>
<evidence type="ECO:0000313" key="11">
    <source>
        <dbReference type="Proteomes" id="UP000664701"/>
    </source>
</evidence>
<dbReference type="InterPro" id="IPR029052">
    <property type="entry name" value="Metallo-depent_PP-like"/>
</dbReference>
<name>A0ABZ2ST82_9ENTE</name>
<sequence length="374" mass="42922">MRFLHTADWHIGKKLHGYDLLADQRDSIDKIIRLAQEEAVDAIVIAGDLYDRSVPSVEAVELLNQKLIEINLEKKIPVLAISGNHDSSGRLATGSPWFKETDFYLHTQLSEAFHPIEMADTQFFLLPYFEPIAARLYFDDERLTTIQAAMKRVITEMETLFDTTKKQVLVTHFFIAGGLRTDSETPIEVGGLNSVPYELLEKFDYVALGHLHSKNALTKGNVRYSGSPLKFSLSEINDEKGVWIIDTDELIPAFHALPPLRDIQSIEASFDELLQPAFYQQLNREQFWQISLTDRAVIPNMMNQLREVYPYILSVERLNGRETSQPFLERQREQNPQQVITTFFEEITGETLTEKQSKWLSEGLQTALDTEKRD</sequence>
<dbReference type="PANTHER" id="PTHR30337">
    <property type="entry name" value="COMPONENT OF ATP-DEPENDENT DSDNA EXONUCLEASE"/>
    <property type="match status" value="1"/>
</dbReference>
<dbReference type="NCBIfam" id="TIGR00619">
    <property type="entry name" value="sbcd"/>
    <property type="match status" value="1"/>
</dbReference>
<accession>A0ABZ2ST82</accession>
<organism evidence="10 11">
    <name type="scientific">Candidatus Enterococcus lowellii</name>
    <dbReference type="NCBI Taxonomy" id="2230877"/>
    <lineage>
        <taxon>Bacteria</taxon>
        <taxon>Bacillati</taxon>
        <taxon>Bacillota</taxon>
        <taxon>Bacilli</taxon>
        <taxon>Lactobacillales</taxon>
        <taxon>Enterococcaceae</taxon>
        <taxon>Enterococcus</taxon>
    </lineage>
</organism>
<dbReference type="InterPro" id="IPR004593">
    <property type="entry name" value="SbcD"/>
</dbReference>
<dbReference type="InterPro" id="IPR004843">
    <property type="entry name" value="Calcineurin-like_PHP"/>
</dbReference>
<keyword evidence="4 7" id="KW-0540">Nuclease</keyword>
<keyword evidence="7" id="KW-0235">DNA replication</keyword>
<dbReference type="Pfam" id="PF00149">
    <property type="entry name" value="Metallophos"/>
    <property type="match status" value="1"/>
</dbReference>
<dbReference type="InterPro" id="IPR026843">
    <property type="entry name" value="SbcD_C"/>
</dbReference>
<evidence type="ECO:0000256" key="2">
    <source>
        <dbReference type="ARBA" id="ARBA00011322"/>
    </source>
</evidence>
<feature type="domain" description="Nuclease SbcCD subunit D C-terminal" evidence="9">
    <location>
        <begin position="259"/>
        <end position="346"/>
    </location>
</feature>
<proteinExistence type="inferred from homology"/>
<keyword evidence="7" id="KW-0255">Endonuclease</keyword>
<dbReference type="PANTHER" id="PTHR30337:SF0">
    <property type="entry name" value="NUCLEASE SBCCD SUBUNIT D"/>
    <property type="match status" value="1"/>
</dbReference>
<evidence type="ECO:0000256" key="7">
    <source>
        <dbReference type="RuleBase" id="RU363069"/>
    </source>
</evidence>
<dbReference type="RefSeq" id="WP_207942123.1">
    <property type="nucleotide sequence ID" value="NZ_CP147251.1"/>
</dbReference>
<gene>
    <name evidence="7" type="primary">sbcD</name>
    <name evidence="10" type="ORF">DOK78_002947</name>
</gene>
<dbReference type="EMBL" id="CP147251">
    <property type="protein sequence ID" value="WYJ78290.1"/>
    <property type="molecule type" value="Genomic_DNA"/>
</dbReference>